<comment type="caution">
    <text evidence="18">The sequence shown here is derived from an EMBL/GenBank/DDBJ whole genome shotgun (WGS) entry which is preliminary data.</text>
</comment>
<evidence type="ECO:0000256" key="5">
    <source>
        <dbReference type="ARBA" id="ARBA00022490"/>
    </source>
</evidence>
<evidence type="ECO:0000259" key="17">
    <source>
        <dbReference type="PROSITE" id="PS50126"/>
    </source>
</evidence>
<keyword evidence="9 18" id="KW-0378">Hydrolase</keyword>
<evidence type="ECO:0000256" key="1">
    <source>
        <dbReference type="ARBA" id="ARBA00001946"/>
    </source>
</evidence>
<feature type="compositionally biased region" description="Basic and acidic residues" evidence="16">
    <location>
        <begin position="178"/>
        <end position="190"/>
    </location>
</feature>
<evidence type="ECO:0000256" key="2">
    <source>
        <dbReference type="ARBA" id="ARBA00001947"/>
    </source>
</evidence>
<keyword evidence="11" id="KW-0460">Magnesium</keyword>
<name>A0A0F0KI72_9MICO</name>
<comment type="cofactor">
    <cofactor evidence="2">
        <name>Zn(2+)</name>
        <dbReference type="ChEBI" id="CHEBI:29105"/>
    </cofactor>
</comment>
<feature type="compositionally biased region" description="Low complexity" evidence="16">
    <location>
        <begin position="752"/>
        <end position="766"/>
    </location>
</feature>
<evidence type="ECO:0000256" key="14">
    <source>
        <dbReference type="ARBA" id="ARBA00066879"/>
    </source>
</evidence>
<dbReference type="InterPro" id="IPR019307">
    <property type="entry name" value="RNA-bd_AU-1/RNase_E/G"/>
</dbReference>
<dbReference type="GO" id="GO:0046872">
    <property type="term" value="F:metal ion binding"/>
    <property type="evidence" value="ECO:0007669"/>
    <property type="project" value="UniProtKB-KW"/>
</dbReference>
<reference evidence="18 19" key="1">
    <citation type="submission" date="2015-02" db="EMBL/GenBank/DDBJ databases">
        <title>Draft genome sequences of ten Microbacterium spp. with emphasis on heavy metal contaminated environments.</title>
        <authorList>
            <person name="Corretto E."/>
        </authorList>
    </citation>
    <scope>NUCLEOTIDE SEQUENCE [LARGE SCALE GENOMIC DNA]</scope>
    <source>
        <strain evidence="18 19">DSM 12966</strain>
    </source>
</reference>
<keyword evidence="5" id="KW-0963">Cytoplasm</keyword>
<organism evidence="18 19">
    <name type="scientific">Microbacterium foliorum</name>
    <dbReference type="NCBI Taxonomy" id="104336"/>
    <lineage>
        <taxon>Bacteria</taxon>
        <taxon>Bacillati</taxon>
        <taxon>Actinomycetota</taxon>
        <taxon>Actinomycetes</taxon>
        <taxon>Micrococcales</taxon>
        <taxon>Microbacteriaceae</taxon>
        <taxon>Microbacterium</taxon>
    </lineage>
</organism>
<dbReference type="NCBIfam" id="TIGR00757">
    <property type="entry name" value="RNaseEG"/>
    <property type="match status" value="1"/>
</dbReference>
<gene>
    <name evidence="18" type="primary">rng</name>
    <name evidence="18" type="ORF">RN50_02324</name>
</gene>
<dbReference type="CDD" id="cd04453">
    <property type="entry name" value="S1_RNase_E"/>
    <property type="match status" value="1"/>
</dbReference>
<dbReference type="Pfam" id="PF10150">
    <property type="entry name" value="RNase_E_G"/>
    <property type="match status" value="1"/>
</dbReference>
<evidence type="ECO:0000256" key="4">
    <source>
        <dbReference type="ARBA" id="ARBA00005522"/>
    </source>
</evidence>
<feature type="region of interest" description="Disordered" evidence="16">
    <location>
        <begin position="747"/>
        <end position="841"/>
    </location>
</feature>
<dbReference type="InterPro" id="IPR003029">
    <property type="entry name" value="S1_domain"/>
</dbReference>
<keyword evidence="8" id="KW-0479">Metal-binding</keyword>
<dbReference type="PANTHER" id="PTHR30001">
    <property type="entry name" value="RIBONUCLEASE"/>
    <property type="match status" value="1"/>
</dbReference>
<evidence type="ECO:0000256" key="13">
    <source>
        <dbReference type="ARBA" id="ARBA00050524"/>
    </source>
</evidence>
<dbReference type="GO" id="GO:0005737">
    <property type="term" value="C:cytoplasm"/>
    <property type="evidence" value="ECO:0007669"/>
    <property type="project" value="UniProtKB-SubCell"/>
</dbReference>
<evidence type="ECO:0000313" key="19">
    <source>
        <dbReference type="Proteomes" id="UP000033572"/>
    </source>
</evidence>
<keyword evidence="12" id="KW-0694">RNA-binding</keyword>
<evidence type="ECO:0000313" key="18">
    <source>
        <dbReference type="EMBL" id="KJL20144.1"/>
    </source>
</evidence>
<dbReference type="Proteomes" id="UP000033572">
    <property type="component" value="Unassembled WGS sequence"/>
</dbReference>
<dbReference type="GeneID" id="94444743"/>
<accession>A0A0F0KI72</accession>
<dbReference type="GO" id="GO:0003723">
    <property type="term" value="F:RNA binding"/>
    <property type="evidence" value="ECO:0007669"/>
    <property type="project" value="UniProtKB-KW"/>
</dbReference>
<dbReference type="PATRIC" id="fig|104336.4.peg.2365"/>
<dbReference type="GO" id="GO:0006364">
    <property type="term" value="P:rRNA processing"/>
    <property type="evidence" value="ECO:0007669"/>
    <property type="project" value="TreeGrafter"/>
</dbReference>
<feature type="compositionally biased region" description="Low complexity" evidence="16">
    <location>
        <begin position="9"/>
        <end position="33"/>
    </location>
</feature>
<dbReference type="EMBL" id="JYIU01000044">
    <property type="protein sequence ID" value="KJL20144.1"/>
    <property type="molecule type" value="Genomic_DNA"/>
</dbReference>
<dbReference type="InterPro" id="IPR012340">
    <property type="entry name" value="NA-bd_OB-fold"/>
</dbReference>
<evidence type="ECO:0000256" key="3">
    <source>
        <dbReference type="ARBA" id="ARBA00004496"/>
    </source>
</evidence>
<feature type="region of interest" description="Disordered" evidence="16">
    <location>
        <begin position="178"/>
        <end position="254"/>
    </location>
</feature>
<keyword evidence="6" id="KW-0507">mRNA processing</keyword>
<evidence type="ECO:0000256" key="12">
    <source>
        <dbReference type="ARBA" id="ARBA00022884"/>
    </source>
</evidence>
<dbReference type="SMART" id="SM00316">
    <property type="entry name" value="S1"/>
    <property type="match status" value="1"/>
</dbReference>
<evidence type="ECO:0000256" key="11">
    <source>
        <dbReference type="ARBA" id="ARBA00022842"/>
    </source>
</evidence>
<keyword evidence="10" id="KW-0862">Zinc</keyword>
<dbReference type="RefSeq" id="WP_045254650.1">
    <property type="nucleotide sequence ID" value="NZ_CP031425.1"/>
</dbReference>
<feature type="compositionally biased region" description="Acidic residues" evidence="16">
    <location>
        <begin position="50"/>
        <end position="62"/>
    </location>
</feature>
<dbReference type="SUPFAM" id="SSF50249">
    <property type="entry name" value="Nucleic acid-binding proteins"/>
    <property type="match status" value="1"/>
</dbReference>
<dbReference type="KEGG" id="mfol:DXT68_10085"/>
<feature type="region of interest" description="Disordered" evidence="16">
    <location>
        <begin position="682"/>
        <end position="722"/>
    </location>
</feature>
<feature type="compositionally biased region" description="Basic and acidic residues" evidence="16">
    <location>
        <begin position="236"/>
        <end position="253"/>
    </location>
</feature>
<keyword evidence="7" id="KW-0819">tRNA processing</keyword>
<evidence type="ECO:0000256" key="15">
    <source>
        <dbReference type="ARBA" id="ARBA00072999"/>
    </source>
</evidence>
<dbReference type="GO" id="GO:0008995">
    <property type="term" value="F:ribonuclease E activity"/>
    <property type="evidence" value="ECO:0007669"/>
    <property type="project" value="UniProtKB-EC"/>
</dbReference>
<protein>
    <recommendedName>
        <fullName evidence="15">Ribonuclease E</fullName>
        <ecNumber evidence="14">3.1.26.12</ecNumber>
    </recommendedName>
</protein>
<comment type="similarity">
    <text evidence="4">Belongs to the RNase E/G family.</text>
</comment>
<dbReference type="PANTHER" id="PTHR30001:SF0">
    <property type="entry name" value="RIBONUCLEASE G"/>
    <property type="match status" value="1"/>
</dbReference>
<evidence type="ECO:0000256" key="10">
    <source>
        <dbReference type="ARBA" id="ARBA00022833"/>
    </source>
</evidence>
<evidence type="ECO:0000256" key="9">
    <source>
        <dbReference type="ARBA" id="ARBA00022801"/>
    </source>
</evidence>
<dbReference type="Gene3D" id="2.40.50.140">
    <property type="entry name" value="Nucleic acid-binding proteins"/>
    <property type="match status" value="1"/>
</dbReference>
<evidence type="ECO:0000256" key="6">
    <source>
        <dbReference type="ARBA" id="ARBA00022664"/>
    </source>
</evidence>
<dbReference type="InterPro" id="IPR004659">
    <property type="entry name" value="RNase_E/G"/>
</dbReference>
<comment type="catalytic activity">
    <reaction evidence="13">
        <text>Endonucleolytic cleavage of single-stranded RNA in A- and U-rich regions.</text>
        <dbReference type="EC" id="3.1.26.12"/>
    </reaction>
</comment>
<feature type="compositionally biased region" description="Basic and acidic residues" evidence="16">
    <location>
        <begin position="63"/>
        <end position="136"/>
    </location>
</feature>
<feature type="compositionally biased region" description="Polar residues" evidence="16">
    <location>
        <begin position="817"/>
        <end position="831"/>
    </location>
</feature>
<keyword evidence="19" id="KW-1185">Reference proteome</keyword>
<dbReference type="FunFam" id="2.40.50.140:FF:000066">
    <property type="entry name" value="Ribonuclease E"/>
    <property type="match status" value="1"/>
</dbReference>
<evidence type="ECO:0000256" key="8">
    <source>
        <dbReference type="ARBA" id="ARBA00022723"/>
    </source>
</evidence>
<feature type="compositionally biased region" description="Basic and acidic residues" evidence="16">
    <location>
        <begin position="198"/>
        <end position="217"/>
    </location>
</feature>
<dbReference type="AlphaFoldDB" id="A0A0F0KI72"/>
<evidence type="ECO:0000256" key="16">
    <source>
        <dbReference type="SAM" id="MobiDB-lite"/>
    </source>
</evidence>
<dbReference type="PROSITE" id="PS50126">
    <property type="entry name" value="S1"/>
    <property type="match status" value="1"/>
</dbReference>
<proteinExistence type="inferred from homology"/>
<comment type="cofactor">
    <cofactor evidence="1">
        <name>Mg(2+)</name>
        <dbReference type="ChEBI" id="CHEBI:18420"/>
    </cofactor>
</comment>
<evidence type="ECO:0000256" key="7">
    <source>
        <dbReference type="ARBA" id="ARBA00022694"/>
    </source>
</evidence>
<dbReference type="GO" id="GO:0008033">
    <property type="term" value="P:tRNA processing"/>
    <property type="evidence" value="ECO:0007669"/>
    <property type="project" value="UniProtKB-KW"/>
</dbReference>
<comment type="subcellular location">
    <subcellularLocation>
        <location evidence="3">Cytoplasm</location>
    </subcellularLocation>
</comment>
<dbReference type="GO" id="GO:0006397">
    <property type="term" value="P:mRNA processing"/>
    <property type="evidence" value="ECO:0007669"/>
    <property type="project" value="UniProtKB-KW"/>
</dbReference>
<sequence length="841" mass="91671">MADDNNDYDAPTLDLAADADAPAEVVADATEVDGTADAPDNAEQTHDASAEEESTADEVEPPADEKPADEKPADEKPADEKPADKPADEKPADEKPADEKPADEKPADEKPADEKPADEKPADENPADEKPADDKPVTAVSLGLLPEVFVSQVSTQLHFYAPAVLPLPARPERERVFDRIADRDQDEPGARRGRRRRGGSDENEPREPREQRDEPRQPRQRVVEYITEPKAIKGSTRLEAKKQRRRDGRDAGRRRPVVTEAEFLARRESVDRKMVVRSKNGRTQIGVLEDGVLVEHYVARNQDASLIGNVYLGRVQNVLPSMEAAFVDIGRGRNAVLYSGEVDWDGVETGNQPRRIELALKAGDRVLVQVTKDPVGHKGARLTSQISLPGRYLVYVPGGSMNGISRKLPDNERARLKRILKEVLPESSGVIVRTAAEGATEDQLTRDVQRLTSQWEHVRTQVENQQAPALLHAEPDLLVKIVRDVFNEDFTKMLIQGEESQRTIRAYLESVAPDLLERVESYEDEADPFDAFRITEQIEKALDRKVWLPSGGSLVIDRTEAMTVVDVNTGKFVGSGGNLEETVTKNNLEAAEEIVRQLRLRDIGGIIVVDFIDMVLESNRDLVLRRLIECLSRDRTKHQVAEVTSLGLVQMTRKKLGLGLLETFSEACDVCAGRGVIVHHDPVVKHRSSSNGNGNGNGNSSSNRRQRGGNGPSQNSAPAAVTTHSIPEGAKSALAQIAASTRVPNAEELPDAVAPSTETTEAPAAQERAKKPRKKRGSDRKASPKSPAEALLDSVLDALPEPKAPGQGRGRRRVSTAALTGTPVSVNSDSSAPVAGGDAQA</sequence>
<dbReference type="EC" id="3.1.26.12" evidence="14"/>
<feature type="region of interest" description="Disordered" evidence="16">
    <location>
        <begin position="1"/>
        <end position="138"/>
    </location>
</feature>
<feature type="domain" description="S1 motif" evidence="17">
    <location>
        <begin position="308"/>
        <end position="391"/>
    </location>
</feature>